<sequence length="131" mass="15161">MKKSSGIIKIYGTEYLLKEDGSDKELPIYIVYDSNGPRLIGYYFSLEAALNAMEDELSKYLTEEESKESIDESEKNLSNELSSHLFDENKRKLNPVGNTPPLNEDEKNSIEDYLKEILDRNLKPKQRKIRP</sequence>
<feature type="compositionally biased region" description="Basic and acidic residues" evidence="1">
    <location>
        <begin position="61"/>
        <end position="77"/>
    </location>
</feature>
<proteinExistence type="predicted"/>
<name>A0AA93AID8_9GAMM</name>
<reference evidence="2 3" key="1">
    <citation type="submission" date="2018-11" db="EMBL/GenBank/DDBJ databases">
        <title>Draft genome sequences of proposed Pectobacterium aquaticum sp. nov. isolated in France from fresh water.</title>
        <authorList>
            <person name="Pedron J."/>
            <person name="Barny M.A."/>
        </authorList>
    </citation>
    <scope>NUCLEOTIDE SEQUENCE [LARGE SCALE GENOMIC DNA]</scope>
    <source>
        <strain evidence="2 3">A127-S21-F16</strain>
    </source>
</reference>
<protein>
    <submittedName>
        <fullName evidence="2">Uncharacterized protein</fullName>
    </submittedName>
</protein>
<evidence type="ECO:0000256" key="1">
    <source>
        <dbReference type="SAM" id="MobiDB-lite"/>
    </source>
</evidence>
<dbReference type="AlphaFoldDB" id="A0AA93AID8"/>
<organism evidence="2 3">
    <name type="scientific">Pectobacterium aquaticum</name>
    <dbReference type="NCBI Taxonomy" id="2204145"/>
    <lineage>
        <taxon>Bacteria</taxon>
        <taxon>Pseudomonadati</taxon>
        <taxon>Pseudomonadota</taxon>
        <taxon>Gammaproteobacteria</taxon>
        <taxon>Enterobacterales</taxon>
        <taxon>Pectobacteriaceae</taxon>
        <taxon>Pectobacterium</taxon>
    </lineage>
</organism>
<dbReference type="Proteomes" id="UP000256540">
    <property type="component" value="Unassembled WGS sequence"/>
</dbReference>
<accession>A0AA93AID8</accession>
<evidence type="ECO:0000313" key="3">
    <source>
        <dbReference type="Proteomes" id="UP000256540"/>
    </source>
</evidence>
<evidence type="ECO:0000313" key="2">
    <source>
        <dbReference type="EMBL" id="RRO10835.1"/>
    </source>
</evidence>
<comment type="caution">
    <text evidence="2">The sequence shown here is derived from an EMBL/GenBank/DDBJ whole genome shotgun (WGS) entry which is preliminary data.</text>
</comment>
<dbReference type="EMBL" id="QHJS02000123">
    <property type="protein sequence ID" value="RRO10835.1"/>
    <property type="molecule type" value="Genomic_DNA"/>
</dbReference>
<dbReference type="RefSeq" id="WP_116167279.1">
    <property type="nucleotide sequence ID" value="NZ_QHJS02000123.1"/>
</dbReference>
<gene>
    <name evidence="2" type="ORF">DMB84_020215</name>
</gene>
<feature type="region of interest" description="Disordered" evidence="1">
    <location>
        <begin position="61"/>
        <end position="108"/>
    </location>
</feature>